<keyword evidence="3" id="KW-0813">Transport</keyword>
<dbReference type="GO" id="GO:0015078">
    <property type="term" value="F:proton transmembrane transporter activity"/>
    <property type="evidence" value="ECO:0007669"/>
    <property type="project" value="InterPro"/>
</dbReference>
<dbReference type="InterPro" id="IPR036204">
    <property type="entry name" value="ATP_synth_f6_sf_mt"/>
</dbReference>
<dbReference type="Gene3D" id="1.10.246.110">
    <property type="entry name" value="Mitochondrial ATP synthase-coupling factor 6"/>
    <property type="match status" value="1"/>
</dbReference>
<keyword evidence="6" id="KW-0999">Mitochondrion inner membrane</keyword>
<organism evidence="10">
    <name type="scientific">Hyalella azteca</name>
    <name type="common">Amphipod</name>
    <dbReference type="NCBI Taxonomy" id="294128"/>
    <lineage>
        <taxon>Eukaryota</taxon>
        <taxon>Metazoa</taxon>
        <taxon>Ecdysozoa</taxon>
        <taxon>Arthropoda</taxon>
        <taxon>Crustacea</taxon>
        <taxon>Multicrustacea</taxon>
        <taxon>Malacostraca</taxon>
        <taxon>Eumalacostraca</taxon>
        <taxon>Peracarida</taxon>
        <taxon>Amphipoda</taxon>
        <taxon>Senticaudata</taxon>
        <taxon>Talitrida</taxon>
        <taxon>Talitroidea</taxon>
        <taxon>Hyalellidae</taxon>
        <taxon>Hyalella</taxon>
    </lineage>
</organism>
<evidence type="ECO:0000256" key="1">
    <source>
        <dbReference type="ARBA" id="ARBA00004273"/>
    </source>
</evidence>
<evidence type="ECO:0000256" key="5">
    <source>
        <dbReference type="ARBA" id="ARBA00022781"/>
    </source>
</evidence>
<evidence type="ECO:0000256" key="4">
    <source>
        <dbReference type="ARBA" id="ARBA00022547"/>
    </source>
</evidence>
<dbReference type="PANTHER" id="PTHR12441:SF10">
    <property type="entry name" value="ATP SYNTHASE-COUPLING FACTOR 6, MITOCHONDRIAL"/>
    <property type="match status" value="1"/>
</dbReference>
<dbReference type="GO" id="GO:0045259">
    <property type="term" value="C:proton-transporting ATP synthase complex"/>
    <property type="evidence" value="ECO:0007669"/>
    <property type="project" value="UniProtKB-KW"/>
</dbReference>
<reference evidence="10" key="1">
    <citation type="submission" date="2014-08" db="EMBL/GenBank/DDBJ databases">
        <authorList>
            <person name="Murali S."/>
            <person name="Richards S."/>
            <person name="Bandaranaike D."/>
            <person name="Bellair M."/>
            <person name="Blankenburg K."/>
            <person name="Chao H."/>
            <person name="Dinh H."/>
            <person name="Doddapaneni H."/>
            <person name="Dugan-Rocha S."/>
            <person name="Elkadiri S."/>
            <person name="Gnanaolivu R."/>
            <person name="Hughes D."/>
            <person name="Lee S."/>
            <person name="Li M."/>
            <person name="Ming W."/>
            <person name="Munidasa M."/>
            <person name="Muniz J."/>
            <person name="Nguyen L."/>
            <person name="Osuji N."/>
            <person name="Pu L.-L."/>
            <person name="Puazo M."/>
            <person name="Skinner E."/>
            <person name="Qu C."/>
            <person name="Quiroz J."/>
            <person name="Raj R."/>
            <person name="Weissenberger G."/>
            <person name="Xin Y."/>
            <person name="Zou X."/>
            <person name="Han Y."/>
            <person name="Worley K."/>
            <person name="Muzny D."/>
            <person name="Gibbs R."/>
        </authorList>
    </citation>
    <scope>NUCLEOTIDE SEQUENCE</scope>
    <source>
        <strain evidence="10">HAZT.00-mixed</strain>
        <tissue evidence="10">Whole organism</tissue>
    </source>
</reference>
<gene>
    <name evidence="10" type="ORF">HAZT_HAZT008648</name>
</gene>
<dbReference type="FunFam" id="1.10.246.110:FF:000001">
    <property type="entry name" value="ATP synthase-coupling factor 6, mitochondrial"/>
    <property type="match status" value="1"/>
</dbReference>
<dbReference type="AlphaFoldDB" id="A0A6A0GW19"/>
<keyword evidence="5" id="KW-0375">Hydrogen ion transport</keyword>
<keyword evidence="7" id="KW-0406">Ion transport</keyword>
<comment type="similarity">
    <text evidence="2">Belongs to the eukaryotic ATPase subunit F6 family.</text>
</comment>
<evidence type="ECO:0000256" key="2">
    <source>
        <dbReference type="ARBA" id="ARBA00007346"/>
    </source>
</evidence>
<keyword evidence="9" id="KW-0472">Membrane</keyword>
<keyword evidence="4" id="KW-0138">CF(0)</keyword>
<sequence length="107" mass="11814">MFLKAMSHKSLATFACRNYGVSAVCLQKAVDPIQQLFVDKVREYGQKSKSSGGKLVDSTPQVEKQLQQELDKVAKQYGGGAGTDMTKFPSFKFEGDSIITIVRFLSE</sequence>
<dbReference type="OrthoDB" id="8902296at2759"/>
<name>A0A6A0GW19_HYAAZ</name>
<comment type="caution">
    <text evidence="10">The sequence shown here is derived from an EMBL/GenBank/DDBJ whole genome shotgun (WGS) entry which is preliminary data.</text>
</comment>
<evidence type="ECO:0000256" key="3">
    <source>
        <dbReference type="ARBA" id="ARBA00022448"/>
    </source>
</evidence>
<reference evidence="10" key="3">
    <citation type="submission" date="2019-06" db="EMBL/GenBank/DDBJ databases">
        <authorList>
            <person name="Poynton C."/>
            <person name="Hasenbein S."/>
            <person name="Benoit J.B."/>
            <person name="Sepulveda M.S."/>
            <person name="Poelchau M.F."/>
            <person name="Murali S.C."/>
            <person name="Chen S."/>
            <person name="Glastad K.M."/>
            <person name="Werren J.H."/>
            <person name="Vineis J.H."/>
            <person name="Bowen J.L."/>
            <person name="Friedrich M."/>
            <person name="Jones J."/>
            <person name="Robertson H.M."/>
            <person name="Feyereisen R."/>
            <person name="Mechler-Hickson A."/>
            <person name="Mathers N."/>
            <person name="Lee C.E."/>
            <person name="Colbourne J.K."/>
            <person name="Biales A."/>
            <person name="Johnston J.S."/>
            <person name="Wellborn G.A."/>
            <person name="Rosendale A.J."/>
            <person name="Cridge A.G."/>
            <person name="Munoz-Torres M.C."/>
            <person name="Bain P.A."/>
            <person name="Manny A.R."/>
            <person name="Major K.M."/>
            <person name="Lambert F.N."/>
            <person name="Vulpe C.D."/>
            <person name="Tuck P."/>
            <person name="Blalock B.J."/>
            <person name="Lin Y.-Y."/>
            <person name="Smith M.E."/>
            <person name="Ochoa-Acuna H."/>
            <person name="Chen M.-J.M."/>
            <person name="Childers C.P."/>
            <person name="Qu J."/>
            <person name="Dugan S."/>
            <person name="Lee S.L."/>
            <person name="Chao H."/>
            <person name="Dinh H."/>
            <person name="Han Y."/>
            <person name="Doddapaneni H."/>
            <person name="Worley K.C."/>
            <person name="Muzny D.M."/>
            <person name="Gibbs R.A."/>
            <person name="Richards S."/>
        </authorList>
    </citation>
    <scope>NUCLEOTIDE SEQUENCE</scope>
    <source>
        <strain evidence="10">HAZT.00-mixed</strain>
        <tissue evidence="10">Whole organism</tissue>
    </source>
</reference>
<dbReference type="GO" id="GO:0015986">
    <property type="term" value="P:proton motive force-driven ATP synthesis"/>
    <property type="evidence" value="ECO:0007669"/>
    <property type="project" value="InterPro"/>
</dbReference>
<dbReference type="SUPFAM" id="SSF111357">
    <property type="entry name" value="Mitochondrial ATP synthase coupling factor 6"/>
    <property type="match status" value="1"/>
</dbReference>
<evidence type="ECO:0000256" key="8">
    <source>
        <dbReference type="ARBA" id="ARBA00023128"/>
    </source>
</evidence>
<proteinExistence type="inferred from homology"/>
<keyword evidence="8" id="KW-0496">Mitochondrion</keyword>
<accession>A0A6A0GW19</accession>
<dbReference type="EMBL" id="JQDR03013088">
    <property type="protein sequence ID" value="KAA0190207.1"/>
    <property type="molecule type" value="Genomic_DNA"/>
</dbReference>
<reference evidence="10" key="2">
    <citation type="journal article" date="2018" name="Environ. Sci. Technol.">
        <title>The Toxicogenome of Hyalella azteca: A Model for Sediment Ecotoxicology and Evolutionary Toxicology.</title>
        <authorList>
            <person name="Poynton H.C."/>
            <person name="Hasenbein S."/>
            <person name="Benoit J.B."/>
            <person name="Sepulveda M.S."/>
            <person name="Poelchau M.F."/>
            <person name="Hughes D.S.T."/>
            <person name="Murali S.C."/>
            <person name="Chen S."/>
            <person name="Glastad K.M."/>
            <person name="Goodisman M.A.D."/>
            <person name="Werren J.H."/>
            <person name="Vineis J.H."/>
            <person name="Bowen J.L."/>
            <person name="Friedrich M."/>
            <person name="Jones J."/>
            <person name="Robertson H.M."/>
            <person name="Feyereisen R."/>
            <person name="Mechler-Hickson A."/>
            <person name="Mathers N."/>
            <person name="Lee C.E."/>
            <person name="Colbourne J.K."/>
            <person name="Biales A."/>
            <person name="Johnston J.S."/>
            <person name="Wellborn G.A."/>
            <person name="Rosendale A.J."/>
            <person name="Cridge A.G."/>
            <person name="Munoz-Torres M.C."/>
            <person name="Bain P.A."/>
            <person name="Manny A.R."/>
            <person name="Major K.M."/>
            <person name="Lambert F.N."/>
            <person name="Vulpe C.D."/>
            <person name="Tuck P."/>
            <person name="Blalock B.J."/>
            <person name="Lin Y.Y."/>
            <person name="Smith M.E."/>
            <person name="Ochoa-Acuna H."/>
            <person name="Chen M.M."/>
            <person name="Childers C.P."/>
            <person name="Qu J."/>
            <person name="Dugan S."/>
            <person name="Lee S.L."/>
            <person name="Chao H."/>
            <person name="Dinh H."/>
            <person name="Han Y."/>
            <person name="Doddapaneni H."/>
            <person name="Worley K.C."/>
            <person name="Muzny D.M."/>
            <person name="Gibbs R.A."/>
            <person name="Richards S."/>
        </authorList>
    </citation>
    <scope>NUCLEOTIDE SEQUENCE</scope>
    <source>
        <strain evidence="10">HAZT.00-mixed</strain>
        <tissue evidence="10">Whole organism</tissue>
    </source>
</reference>
<dbReference type="InterPro" id="IPR008387">
    <property type="entry name" value="ATP_synth_f6_mt"/>
</dbReference>
<dbReference type="GO" id="GO:0005743">
    <property type="term" value="C:mitochondrial inner membrane"/>
    <property type="evidence" value="ECO:0007669"/>
    <property type="project" value="UniProtKB-SubCell"/>
</dbReference>
<protein>
    <submittedName>
        <fullName evidence="10">Uncharacterized protein</fullName>
    </submittedName>
</protein>
<dbReference type="PIRSF" id="PIRSF002455">
    <property type="entry name" value="ATP_synthase_coupling_factor_6"/>
    <property type="match status" value="1"/>
</dbReference>
<dbReference type="Proteomes" id="UP000711488">
    <property type="component" value="Unassembled WGS sequence"/>
</dbReference>
<evidence type="ECO:0000256" key="9">
    <source>
        <dbReference type="ARBA" id="ARBA00023136"/>
    </source>
</evidence>
<comment type="subcellular location">
    <subcellularLocation>
        <location evidence="1">Mitochondrion inner membrane</location>
    </subcellularLocation>
</comment>
<dbReference type="Pfam" id="PF05511">
    <property type="entry name" value="ATP-synt_F6"/>
    <property type="match status" value="1"/>
</dbReference>
<dbReference type="PANTHER" id="PTHR12441">
    <property type="entry name" value="ATP SYNTHASE COUPLING FACTOR 6, MITOCHONDRIAL"/>
    <property type="match status" value="1"/>
</dbReference>
<evidence type="ECO:0000256" key="7">
    <source>
        <dbReference type="ARBA" id="ARBA00023065"/>
    </source>
</evidence>
<evidence type="ECO:0000313" key="10">
    <source>
        <dbReference type="EMBL" id="KAA0190207.1"/>
    </source>
</evidence>
<feature type="non-terminal residue" evidence="10">
    <location>
        <position position="107"/>
    </location>
</feature>
<evidence type="ECO:0000256" key="6">
    <source>
        <dbReference type="ARBA" id="ARBA00022792"/>
    </source>
</evidence>